<dbReference type="Proteomes" id="UP001362999">
    <property type="component" value="Unassembled WGS sequence"/>
</dbReference>
<evidence type="ECO:0000313" key="1">
    <source>
        <dbReference type="EMBL" id="KAK6991898.1"/>
    </source>
</evidence>
<protein>
    <submittedName>
        <fullName evidence="1">Uncharacterized protein</fullName>
    </submittedName>
</protein>
<accession>A0AAV9ZSL7</accession>
<dbReference type="EMBL" id="JAWWNJ010000115">
    <property type="protein sequence ID" value="KAK6991898.1"/>
    <property type="molecule type" value="Genomic_DNA"/>
</dbReference>
<proteinExistence type="predicted"/>
<comment type="caution">
    <text evidence="1">The sequence shown here is derived from an EMBL/GenBank/DDBJ whole genome shotgun (WGS) entry which is preliminary data.</text>
</comment>
<sequence length="508" mass="56370">MFTLFWMGHYRVENCIFTEAYLHYILEHFDLPRVPFIFHGAMHWDQVLAGGLQSLGVKASKICLPPSSSLSPEMRDAYEIICKSSFRLILRSTRRIICVPIRLPLNSNKLATAGRNHSGGPKTISFGAPETPPKSKCFGKGLVRWRWQRSQEGKGGLVKRQMRIERGGRKRGRVGKPECTGEYVFGTFGHALMPKRNEALKGGIHRRAASWRVESGQQLRQSVQSMYNDNVLIVLCETNGGGVVQHADAEATSLQVSADKSVQSHGPTYRHRLLSPDSDSEFPGFLPRRRSLQACLSCSQQVASTHASPLNLPISLRMIRRTASRVSGHGPSSNLHLPVFQLIQDSALKPNQVITSKHRYGSFNSALIFNLTLDKINRLGLDLLVFLLHPIHGRSIPTPTAAIRPTSSRRTTLGALLRPSRLDPRLGPQLILLDRTLPSISISAERRNSDEERTNGMIHLAPRLASRAFVFRVRRNCGEAGGAALEGSSTLVVRFRCGMVEVDGGMNK</sequence>
<organism evidence="1 2">
    <name type="scientific">Favolaschia claudopus</name>
    <dbReference type="NCBI Taxonomy" id="2862362"/>
    <lineage>
        <taxon>Eukaryota</taxon>
        <taxon>Fungi</taxon>
        <taxon>Dikarya</taxon>
        <taxon>Basidiomycota</taxon>
        <taxon>Agaricomycotina</taxon>
        <taxon>Agaricomycetes</taxon>
        <taxon>Agaricomycetidae</taxon>
        <taxon>Agaricales</taxon>
        <taxon>Marasmiineae</taxon>
        <taxon>Mycenaceae</taxon>
        <taxon>Favolaschia</taxon>
    </lineage>
</organism>
<keyword evidence="2" id="KW-1185">Reference proteome</keyword>
<evidence type="ECO:0000313" key="2">
    <source>
        <dbReference type="Proteomes" id="UP001362999"/>
    </source>
</evidence>
<reference evidence="1 2" key="1">
    <citation type="journal article" date="2024" name="J Genomics">
        <title>Draft genome sequencing and assembly of Favolaschia claudopus CIRM-BRFM 2984 isolated from oak limbs.</title>
        <authorList>
            <person name="Navarro D."/>
            <person name="Drula E."/>
            <person name="Chaduli D."/>
            <person name="Cazenave R."/>
            <person name="Ahrendt S."/>
            <person name="Wang J."/>
            <person name="Lipzen A."/>
            <person name="Daum C."/>
            <person name="Barry K."/>
            <person name="Grigoriev I.V."/>
            <person name="Favel A."/>
            <person name="Rosso M.N."/>
            <person name="Martin F."/>
        </authorList>
    </citation>
    <scope>NUCLEOTIDE SEQUENCE [LARGE SCALE GENOMIC DNA]</scope>
    <source>
        <strain evidence="1 2">CIRM-BRFM 2984</strain>
    </source>
</reference>
<name>A0AAV9ZSL7_9AGAR</name>
<gene>
    <name evidence="1" type="ORF">R3P38DRAFT_2803586</name>
</gene>
<dbReference type="AlphaFoldDB" id="A0AAV9ZSL7"/>